<feature type="region of interest" description="Disordered" evidence="1">
    <location>
        <begin position="246"/>
        <end position="307"/>
    </location>
</feature>
<reference evidence="2" key="1">
    <citation type="submission" date="2018-11" db="EMBL/GenBank/DDBJ databases">
        <authorList>
            <consortium name="Pathogen Informatics"/>
        </authorList>
    </citation>
    <scope>NUCLEOTIDE SEQUENCE</scope>
</reference>
<sequence length="442" mass="45666">MPSYESLDRFAPTSSAAPSPAGLGRLPVLGQLESSSGCHSSPALHPRLSVASASQHQQQMQPQLCGGASTSGGACLPTGPNLSRSIPTTTTITTANSTVYRGSSLSYTSIVLVSPPDGGAISDSNSRSPSNITASSNPHREAHLPRGHSSAQFSGASASASFTSASSPGSTARGCGNSSGSGGSSRIGSCGISGPSELSTIYSGHALSTHAYPTIPATGNNAPCISMPSALFSPANFNALGKSAPLPLPRGPLPQQTNHSLPLSRPHSHLHAHSYPHPHHSKHNYPNTEEDILSSSHTGAPAAPLPARKQLQQEAQLPPQYFQTSQQPQQPYPHTLNQQTKLQKQHPHHQHPFPPMLGPGDHTQCFHQSRGVTTAAAGCSAFLAGASGNGNNITGMPTAAGLKPLQQTLQASLNPVFPHSTALNQTGTSGLQLDSTNRVNFC</sequence>
<feature type="region of interest" description="Disordered" evidence="1">
    <location>
        <begin position="321"/>
        <end position="363"/>
    </location>
</feature>
<evidence type="ECO:0000313" key="3">
    <source>
        <dbReference type="Proteomes" id="UP000784294"/>
    </source>
</evidence>
<dbReference type="AlphaFoldDB" id="A0A3S5FFZ1"/>
<organism evidence="2 3">
    <name type="scientific">Protopolystoma xenopodis</name>
    <dbReference type="NCBI Taxonomy" id="117903"/>
    <lineage>
        <taxon>Eukaryota</taxon>
        <taxon>Metazoa</taxon>
        <taxon>Spiralia</taxon>
        <taxon>Lophotrochozoa</taxon>
        <taxon>Platyhelminthes</taxon>
        <taxon>Monogenea</taxon>
        <taxon>Polyopisthocotylea</taxon>
        <taxon>Polystomatidea</taxon>
        <taxon>Polystomatidae</taxon>
        <taxon>Protopolystoma</taxon>
    </lineage>
</organism>
<evidence type="ECO:0000256" key="1">
    <source>
        <dbReference type="SAM" id="MobiDB-lite"/>
    </source>
</evidence>
<feature type="compositionally biased region" description="Basic residues" evidence="1">
    <location>
        <begin position="266"/>
        <end position="283"/>
    </location>
</feature>
<evidence type="ECO:0000313" key="2">
    <source>
        <dbReference type="EMBL" id="VEL34865.1"/>
    </source>
</evidence>
<feature type="region of interest" description="Disordered" evidence="1">
    <location>
        <begin position="49"/>
        <end position="71"/>
    </location>
</feature>
<protein>
    <submittedName>
        <fullName evidence="2">Uncharacterized protein</fullName>
    </submittedName>
</protein>
<feature type="compositionally biased region" description="Low complexity" evidence="1">
    <location>
        <begin position="11"/>
        <end position="21"/>
    </location>
</feature>
<comment type="caution">
    <text evidence="2">The sequence shown here is derived from an EMBL/GenBank/DDBJ whole genome shotgun (WGS) entry which is preliminary data.</text>
</comment>
<feature type="compositionally biased region" description="Low complexity" evidence="1">
    <location>
        <begin position="149"/>
        <end position="176"/>
    </location>
</feature>
<feature type="compositionally biased region" description="Low complexity" evidence="1">
    <location>
        <begin position="321"/>
        <end position="342"/>
    </location>
</feature>
<feature type="compositionally biased region" description="Polar residues" evidence="1">
    <location>
        <begin position="122"/>
        <end position="137"/>
    </location>
</feature>
<gene>
    <name evidence="2" type="ORF">PXEA_LOCUS28305</name>
</gene>
<feature type="region of interest" description="Disordered" evidence="1">
    <location>
        <begin position="118"/>
        <end position="188"/>
    </location>
</feature>
<dbReference type="Proteomes" id="UP000784294">
    <property type="component" value="Unassembled WGS sequence"/>
</dbReference>
<dbReference type="EMBL" id="CAAALY010248563">
    <property type="protein sequence ID" value="VEL34865.1"/>
    <property type="molecule type" value="Genomic_DNA"/>
</dbReference>
<accession>A0A3S5FFZ1</accession>
<proteinExistence type="predicted"/>
<feature type="region of interest" description="Disordered" evidence="1">
    <location>
        <begin position="1"/>
        <end position="22"/>
    </location>
</feature>
<keyword evidence="3" id="KW-1185">Reference proteome</keyword>
<name>A0A3S5FFZ1_9PLAT</name>